<dbReference type="PRINTS" id="PR00620">
    <property type="entry name" value="HISTONEH2A"/>
</dbReference>
<keyword evidence="3" id="KW-1185">Reference proteome</keyword>
<dbReference type="GO" id="GO:0003677">
    <property type="term" value="F:DNA binding"/>
    <property type="evidence" value="ECO:0007669"/>
    <property type="project" value="InterPro"/>
</dbReference>
<dbReference type="AlphaFoldDB" id="A0AAD1ZYC3"/>
<evidence type="ECO:0000313" key="2">
    <source>
        <dbReference type="EMBL" id="CAI9775575.1"/>
    </source>
</evidence>
<accession>A0AAD1ZYC3</accession>
<dbReference type="SUPFAM" id="SSF47113">
    <property type="entry name" value="Histone-fold"/>
    <property type="match status" value="1"/>
</dbReference>
<sequence>MLHDMRQTRFKDQLNILIYCKYSGCNIVTFPVGRIHRLLKSRVTAQGRVGATTAVYSAAILDFPCCLVVFSPDRKPQQRAGILEHALLISTTTITHRLQSYYKTTELAATHKLVEGGWGWRRLVGGAAAPQLRRNELPATHKRSRETPARKAAGRRNLEGGGVRNLEGGEEVDLIFG</sequence>
<evidence type="ECO:0000256" key="1">
    <source>
        <dbReference type="SAM" id="MobiDB-lite"/>
    </source>
</evidence>
<protein>
    <submittedName>
        <fullName evidence="2">Uncharacterized protein</fullName>
    </submittedName>
</protein>
<dbReference type="EMBL" id="OU503049">
    <property type="protein sequence ID" value="CAI9775575.1"/>
    <property type="molecule type" value="Genomic_DNA"/>
</dbReference>
<reference evidence="2" key="1">
    <citation type="submission" date="2023-05" db="EMBL/GenBank/DDBJ databases">
        <authorList>
            <person name="Huff M."/>
        </authorList>
    </citation>
    <scope>NUCLEOTIDE SEQUENCE</scope>
</reference>
<evidence type="ECO:0000313" key="3">
    <source>
        <dbReference type="Proteomes" id="UP000834106"/>
    </source>
</evidence>
<dbReference type="Gene3D" id="1.10.20.10">
    <property type="entry name" value="Histone, subunit A"/>
    <property type="match status" value="1"/>
</dbReference>
<dbReference type="InterPro" id="IPR002119">
    <property type="entry name" value="Histone_H2A"/>
</dbReference>
<dbReference type="GO" id="GO:0000786">
    <property type="term" value="C:nucleosome"/>
    <property type="evidence" value="ECO:0007669"/>
    <property type="project" value="InterPro"/>
</dbReference>
<gene>
    <name evidence="2" type="ORF">FPE_LOCUS23005</name>
</gene>
<dbReference type="GO" id="GO:0046982">
    <property type="term" value="F:protein heterodimerization activity"/>
    <property type="evidence" value="ECO:0007669"/>
    <property type="project" value="InterPro"/>
</dbReference>
<proteinExistence type="predicted"/>
<feature type="region of interest" description="Disordered" evidence="1">
    <location>
        <begin position="135"/>
        <end position="163"/>
    </location>
</feature>
<dbReference type="Proteomes" id="UP000834106">
    <property type="component" value="Chromosome 14"/>
</dbReference>
<dbReference type="GO" id="GO:0030527">
    <property type="term" value="F:structural constituent of chromatin"/>
    <property type="evidence" value="ECO:0007669"/>
    <property type="project" value="InterPro"/>
</dbReference>
<organism evidence="2 3">
    <name type="scientific">Fraxinus pennsylvanica</name>
    <dbReference type="NCBI Taxonomy" id="56036"/>
    <lineage>
        <taxon>Eukaryota</taxon>
        <taxon>Viridiplantae</taxon>
        <taxon>Streptophyta</taxon>
        <taxon>Embryophyta</taxon>
        <taxon>Tracheophyta</taxon>
        <taxon>Spermatophyta</taxon>
        <taxon>Magnoliopsida</taxon>
        <taxon>eudicotyledons</taxon>
        <taxon>Gunneridae</taxon>
        <taxon>Pentapetalae</taxon>
        <taxon>asterids</taxon>
        <taxon>lamiids</taxon>
        <taxon>Lamiales</taxon>
        <taxon>Oleaceae</taxon>
        <taxon>Oleeae</taxon>
        <taxon>Fraxinus</taxon>
    </lineage>
</organism>
<dbReference type="InterPro" id="IPR009072">
    <property type="entry name" value="Histone-fold"/>
</dbReference>
<name>A0AAD1ZYC3_9LAMI</name>